<evidence type="ECO:0000256" key="3">
    <source>
        <dbReference type="SAM" id="SignalP"/>
    </source>
</evidence>
<feature type="signal peptide" evidence="3">
    <location>
        <begin position="1"/>
        <end position="16"/>
    </location>
</feature>
<keyword evidence="2" id="KW-0472">Membrane</keyword>
<proteinExistence type="predicted"/>
<sequence length="121" mass="13839">MLQIVKVLILSCLVNGAGNEEKREPTRLPYIYPNVTLEGTPNFELNNSDISFLGSLAIIVFIMWLIVIKIIISIFEVLPKAKVMAFRERPPGDFDINIRRDQQPRDQHLRANIDHPDEVSV</sequence>
<feature type="region of interest" description="Disordered" evidence="1">
    <location>
        <begin position="91"/>
        <end position="121"/>
    </location>
</feature>
<dbReference type="AlphaFoldDB" id="A0A2G5TRS5"/>
<dbReference type="EMBL" id="PDUG01000005">
    <property type="protein sequence ID" value="PIC29953.1"/>
    <property type="molecule type" value="Genomic_DNA"/>
</dbReference>
<feature type="transmembrane region" description="Helical" evidence="2">
    <location>
        <begin position="50"/>
        <end position="78"/>
    </location>
</feature>
<evidence type="ECO:0000313" key="5">
    <source>
        <dbReference type="Proteomes" id="UP000230233"/>
    </source>
</evidence>
<name>A0A2G5TRS5_9PELO</name>
<evidence type="ECO:0000256" key="2">
    <source>
        <dbReference type="SAM" id="Phobius"/>
    </source>
</evidence>
<accession>A0A2G5TRS5</accession>
<evidence type="ECO:0000313" key="4">
    <source>
        <dbReference type="EMBL" id="PIC29953.1"/>
    </source>
</evidence>
<organism evidence="4 5">
    <name type="scientific">Caenorhabditis nigoni</name>
    <dbReference type="NCBI Taxonomy" id="1611254"/>
    <lineage>
        <taxon>Eukaryota</taxon>
        <taxon>Metazoa</taxon>
        <taxon>Ecdysozoa</taxon>
        <taxon>Nematoda</taxon>
        <taxon>Chromadorea</taxon>
        <taxon>Rhabditida</taxon>
        <taxon>Rhabditina</taxon>
        <taxon>Rhabditomorpha</taxon>
        <taxon>Rhabditoidea</taxon>
        <taxon>Rhabditidae</taxon>
        <taxon>Peloderinae</taxon>
        <taxon>Caenorhabditis</taxon>
    </lineage>
</organism>
<comment type="caution">
    <text evidence="4">The sequence shown here is derived from an EMBL/GenBank/DDBJ whole genome shotgun (WGS) entry which is preliminary data.</text>
</comment>
<dbReference type="Proteomes" id="UP000230233">
    <property type="component" value="Chromosome V"/>
</dbReference>
<keyword evidence="2" id="KW-0812">Transmembrane</keyword>
<keyword evidence="5" id="KW-1185">Reference proteome</keyword>
<dbReference type="OrthoDB" id="10471484at2759"/>
<evidence type="ECO:0000256" key="1">
    <source>
        <dbReference type="SAM" id="MobiDB-lite"/>
    </source>
</evidence>
<gene>
    <name evidence="4" type="primary">Cnig_chr_V.g21359</name>
    <name evidence="4" type="ORF">B9Z55_021359</name>
</gene>
<keyword evidence="2" id="KW-1133">Transmembrane helix</keyword>
<reference evidence="5" key="1">
    <citation type="submission" date="2017-10" db="EMBL/GenBank/DDBJ databases">
        <title>Rapid genome shrinkage in a self-fertile nematode reveals novel sperm competition proteins.</title>
        <authorList>
            <person name="Yin D."/>
            <person name="Schwarz E.M."/>
            <person name="Thomas C.G."/>
            <person name="Felde R.L."/>
            <person name="Korf I.F."/>
            <person name="Cutter A.D."/>
            <person name="Schartner C.M."/>
            <person name="Ralston E.J."/>
            <person name="Meyer B.J."/>
            <person name="Haag E.S."/>
        </authorList>
    </citation>
    <scope>NUCLEOTIDE SEQUENCE [LARGE SCALE GENOMIC DNA]</scope>
    <source>
        <strain evidence="5">JU1422</strain>
    </source>
</reference>
<protein>
    <submittedName>
        <fullName evidence="4">Uncharacterized protein</fullName>
    </submittedName>
</protein>
<keyword evidence="3" id="KW-0732">Signal</keyword>
<feature type="chain" id="PRO_5013815008" evidence="3">
    <location>
        <begin position="17"/>
        <end position="121"/>
    </location>
</feature>